<evidence type="ECO:0000256" key="8">
    <source>
        <dbReference type="ARBA" id="ARBA00022989"/>
    </source>
</evidence>
<evidence type="ECO:0000256" key="1">
    <source>
        <dbReference type="ARBA" id="ARBA00004477"/>
    </source>
</evidence>
<feature type="transmembrane region" description="Helical" evidence="17">
    <location>
        <begin position="76"/>
        <end position="97"/>
    </location>
</feature>
<dbReference type="AlphaFoldDB" id="U1FPM1"/>
<dbReference type="PANTHER" id="PTHR10556:SF57">
    <property type="entry name" value="3-OXO-5-ALPHA-STEROID 4-DEHYDROGENASE 1"/>
    <property type="match status" value="1"/>
</dbReference>
<keyword evidence="7" id="KW-0521">NADP</keyword>
<dbReference type="GO" id="GO:0016020">
    <property type="term" value="C:membrane"/>
    <property type="evidence" value="ECO:0007669"/>
    <property type="project" value="InterPro"/>
</dbReference>
<gene>
    <name evidence="20" type="ORF">HMPREF0860_1109</name>
    <name evidence="19" type="ORF">HMPREF1325_1787</name>
</gene>
<dbReference type="EMBL" id="AVQI01000067">
    <property type="protein sequence ID" value="ERK00441.1"/>
    <property type="molecule type" value="Genomic_DNA"/>
</dbReference>
<keyword evidence="9" id="KW-0560">Oxidoreductase</keyword>
<keyword evidence="3 17" id="KW-0812">Transmembrane</keyword>
<sequence length="255" mass="30006">MSYFLYCAVEIIMFVTGLICFFALYFIPAGYGKLIDKKWGFAFNNKIAWILMECPTLIVMIYLLCALNYEHRPVRVLLAFFFIAHYIQRTFVFPFLLKGKSKMPLTIVLMGMIFNTINALLIGLWIFYFSPAEMYERSWLFDPRFIVGTILFFAGMFINIRSDAYIRSLRPAGDSKHYYPSRGMYRYITSANYFGELVEWLGFAVLTWSLPGFLFVFWTACNLVPRADAIYKKYAEIFPDETARYKPKRIIPFLY</sequence>
<dbReference type="STRING" id="1125725.HMPREF1325_1787"/>
<organism evidence="19 21">
    <name type="scientific">Treponema socranskii subsp. socranskii VPI DR56BR1116 = ATCC 35536</name>
    <dbReference type="NCBI Taxonomy" id="1125725"/>
    <lineage>
        <taxon>Bacteria</taxon>
        <taxon>Pseudomonadati</taxon>
        <taxon>Spirochaetota</taxon>
        <taxon>Spirochaetia</taxon>
        <taxon>Spirochaetales</taxon>
        <taxon>Treponemataceae</taxon>
        <taxon>Treponema</taxon>
    </lineage>
</organism>
<evidence type="ECO:0000256" key="6">
    <source>
        <dbReference type="ARBA" id="ARBA00022848"/>
    </source>
</evidence>
<dbReference type="eggNOG" id="ENOG502Z8VT">
    <property type="taxonomic scope" value="Bacteria"/>
</dbReference>
<evidence type="ECO:0000256" key="7">
    <source>
        <dbReference type="ARBA" id="ARBA00022857"/>
    </source>
</evidence>
<keyword evidence="22" id="KW-1185">Reference proteome</keyword>
<keyword evidence="4" id="KW-0221">Differentiation</keyword>
<dbReference type="FunFam" id="1.20.120.1630:FF:000014">
    <property type="entry name" value="Steroid 5-alpha reductase, putative"/>
    <property type="match status" value="1"/>
</dbReference>
<evidence type="ECO:0000256" key="4">
    <source>
        <dbReference type="ARBA" id="ARBA00022782"/>
    </source>
</evidence>
<evidence type="ECO:0000313" key="22">
    <source>
        <dbReference type="Proteomes" id="UP000016646"/>
    </source>
</evidence>
<evidence type="ECO:0000256" key="17">
    <source>
        <dbReference type="SAM" id="Phobius"/>
    </source>
</evidence>
<dbReference type="InterPro" id="IPR001104">
    <property type="entry name" value="3-oxo-5_a-steroid_4-DH_C"/>
</dbReference>
<feature type="transmembrane region" description="Helical" evidence="17">
    <location>
        <begin position="7"/>
        <end position="27"/>
    </location>
</feature>
<dbReference type="Proteomes" id="UP000016412">
    <property type="component" value="Unassembled WGS sequence"/>
</dbReference>
<comment type="subcellular location">
    <subcellularLocation>
        <location evidence="1">Endoplasmic reticulum membrane</location>
        <topology evidence="1">Multi-pass membrane protein</topology>
    </subcellularLocation>
    <subcellularLocation>
        <location evidence="2">Microsome membrane</location>
    </subcellularLocation>
</comment>
<dbReference type="PATRIC" id="fig|1125725.3.peg.43"/>
<dbReference type="GO" id="GO:0006694">
    <property type="term" value="P:steroid biosynthetic process"/>
    <property type="evidence" value="ECO:0007669"/>
    <property type="project" value="TreeGrafter"/>
</dbReference>
<accession>U1FPM1</accession>
<evidence type="ECO:0000256" key="2">
    <source>
        <dbReference type="ARBA" id="ARBA00004524"/>
    </source>
</evidence>
<feature type="domain" description="3-oxo-5-alpha-steroid 4-dehydrogenase C-terminal" evidence="18">
    <location>
        <begin position="102"/>
        <end position="255"/>
    </location>
</feature>
<name>U1FPM1_TRESO</name>
<keyword evidence="6" id="KW-0492">Microsome</keyword>
<feature type="transmembrane region" description="Helical" evidence="17">
    <location>
        <begin position="200"/>
        <end position="224"/>
    </location>
</feature>
<dbReference type="Proteomes" id="UP000016646">
    <property type="component" value="Unassembled WGS sequence"/>
</dbReference>
<protein>
    <recommendedName>
        <fullName evidence="13">3-oxo-5-alpha-steroid 4-dehydrogenase 1</fullName>
    </recommendedName>
    <alternativeName>
        <fullName evidence="14">SR type 1</fullName>
    </alternativeName>
    <alternativeName>
        <fullName evidence="15">Steroid 5-alpha-reductase 1</fullName>
    </alternativeName>
</protein>
<reference evidence="21 22" key="1">
    <citation type="submission" date="2013-08" db="EMBL/GenBank/DDBJ databases">
        <authorList>
            <person name="Durkin A.S."/>
            <person name="Haft D.R."/>
            <person name="McCorrison J."/>
            <person name="Torralba M."/>
            <person name="Gillis M."/>
            <person name="Haft D.H."/>
            <person name="Methe B."/>
            <person name="Sutton G."/>
            <person name="Nelson K.E."/>
        </authorList>
    </citation>
    <scope>NUCLEOTIDE SEQUENCE [LARGE SCALE GENOMIC DNA]</scope>
    <source>
        <strain evidence="20 22">ATCC 35536</strain>
        <strain evidence="19 21">VPI DR56BR1116</strain>
    </source>
</reference>
<evidence type="ECO:0000256" key="5">
    <source>
        <dbReference type="ARBA" id="ARBA00022824"/>
    </source>
</evidence>
<comment type="catalytic activity">
    <reaction evidence="16">
        <text>androst-4-ene-3,17-dione + NADPH + H(+) = 5alpha-androstan-3,17-dione + NADP(+)</text>
        <dbReference type="Rhea" id="RHEA:50816"/>
        <dbReference type="ChEBI" id="CHEBI:15378"/>
        <dbReference type="ChEBI" id="CHEBI:15994"/>
        <dbReference type="ChEBI" id="CHEBI:16422"/>
        <dbReference type="ChEBI" id="CHEBI:57783"/>
        <dbReference type="ChEBI" id="CHEBI:58349"/>
    </reaction>
    <physiologicalReaction direction="left-to-right" evidence="16">
        <dbReference type="Rhea" id="RHEA:50817"/>
    </physiologicalReaction>
</comment>
<evidence type="ECO:0000256" key="9">
    <source>
        <dbReference type="ARBA" id="ARBA00023002"/>
    </source>
</evidence>
<comment type="function">
    <text evidence="12">Converts testosterone into 5-alpha-dihydrotestosterone and progesterone or corticosterone into their corresponding 5-alpha-3-oxosteroids. It plays a central role in sexual differentiation and androgen physiology.</text>
</comment>
<evidence type="ECO:0000256" key="3">
    <source>
        <dbReference type="ARBA" id="ARBA00022692"/>
    </source>
</evidence>
<dbReference type="GO" id="GO:0030154">
    <property type="term" value="P:cell differentiation"/>
    <property type="evidence" value="ECO:0007669"/>
    <property type="project" value="UniProtKB-KW"/>
</dbReference>
<evidence type="ECO:0000256" key="10">
    <source>
        <dbReference type="ARBA" id="ARBA00023098"/>
    </source>
</evidence>
<feature type="transmembrane region" description="Helical" evidence="17">
    <location>
        <begin position="141"/>
        <end position="160"/>
    </location>
</feature>
<evidence type="ECO:0000256" key="12">
    <source>
        <dbReference type="ARBA" id="ARBA00037789"/>
    </source>
</evidence>
<evidence type="ECO:0000313" key="19">
    <source>
        <dbReference type="EMBL" id="ERF61838.1"/>
    </source>
</evidence>
<keyword evidence="11 17" id="KW-0472">Membrane</keyword>
<dbReference type="EMBL" id="AUZJ01000002">
    <property type="protein sequence ID" value="ERF61838.1"/>
    <property type="molecule type" value="Genomic_DNA"/>
</dbReference>
<evidence type="ECO:0000256" key="16">
    <source>
        <dbReference type="ARBA" id="ARBA00049166"/>
    </source>
</evidence>
<feature type="transmembrane region" description="Helical" evidence="17">
    <location>
        <begin position="47"/>
        <end position="69"/>
    </location>
</feature>
<keyword evidence="8 17" id="KW-1133">Transmembrane helix</keyword>
<evidence type="ECO:0000259" key="18">
    <source>
        <dbReference type="Pfam" id="PF02544"/>
    </source>
</evidence>
<dbReference type="GO" id="GO:0003865">
    <property type="term" value="F:3-oxo-5-alpha-steroid 4-dehydrogenase activity"/>
    <property type="evidence" value="ECO:0007669"/>
    <property type="project" value="InterPro"/>
</dbReference>
<evidence type="ECO:0000313" key="21">
    <source>
        <dbReference type="Proteomes" id="UP000016412"/>
    </source>
</evidence>
<feature type="transmembrane region" description="Helical" evidence="17">
    <location>
        <begin position="103"/>
        <end position="129"/>
    </location>
</feature>
<dbReference type="PANTHER" id="PTHR10556">
    <property type="entry name" value="3-OXO-5-ALPHA-STEROID 4-DEHYDROGENASE"/>
    <property type="match status" value="1"/>
</dbReference>
<dbReference type="RefSeq" id="WP_021329102.1">
    <property type="nucleotide sequence ID" value="NZ_AUZJ01000002.1"/>
</dbReference>
<evidence type="ECO:0000256" key="15">
    <source>
        <dbReference type="ARBA" id="ARBA00042579"/>
    </source>
</evidence>
<dbReference type="Pfam" id="PF02544">
    <property type="entry name" value="Steroid_dh"/>
    <property type="match status" value="1"/>
</dbReference>
<evidence type="ECO:0000256" key="11">
    <source>
        <dbReference type="ARBA" id="ARBA00023136"/>
    </source>
</evidence>
<dbReference type="Gene3D" id="1.20.120.1630">
    <property type="match status" value="1"/>
</dbReference>
<evidence type="ECO:0000256" key="14">
    <source>
        <dbReference type="ARBA" id="ARBA00041664"/>
    </source>
</evidence>
<keyword evidence="10" id="KW-0443">Lipid metabolism</keyword>
<proteinExistence type="predicted"/>
<dbReference type="InterPro" id="IPR039357">
    <property type="entry name" value="SRD5A/TECR"/>
</dbReference>
<dbReference type="PROSITE" id="PS50244">
    <property type="entry name" value="S5A_REDUCTASE"/>
    <property type="match status" value="1"/>
</dbReference>
<keyword evidence="5" id="KW-0256">Endoplasmic reticulum</keyword>
<evidence type="ECO:0000256" key="13">
    <source>
        <dbReference type="ARBA" id="ARBA00039428"/>
    </source>
</evidence>
<dbReference type="InterPro" id="IPR016636">
    <property type="entry name" value="3-oxo-5-alpha-steroid_4-DH"/>
</dbReference>
<evidence type="ECO:0000313" key="20">
    <source>
        <dbReference type="EMBL" id="ERK00441.1"/>
    </source>
</evidence>
<dbReference type="PIRSF" id="PIRSF015596">
    <property type="entry name" value="5_alpha-SR2"/>
    <property type="match status" value="1"/>
</dbReference>
<comment type="caution">
    <text evidence="19">The sequence shown here is derived from an EMBL/GenBank/DDBJ whole genome shotgun (WGS) entry which is preliminary data.</text>
</comment>
<dbReference type="OrthoDB" id="9779233at2"/>